<proteinExistence type="predicted"/>
<sequence>MCCDSGDELIVAELGERSQEPQVFNPRLSDQHDFCFAWQRSDGNPHHRLTVLEMKGSIWPEMTTPNTRKQYCN</sequence>
<organism evidence="1 2">
    <name type="scientific">Candidatus Accumulibacter phosphatis</name>
    <dbReference type="NCBI Taxonomy" id="327160"/>
    <lineage>
        <taxon>Bacteria</taxon>
        <taxon>Pseudomonadati</taxon>
        <taxon>Pseudomonadota</taxon>
        <taxon>Betaproteobacteria</taxon>
        <taxon>Candidatus Accumulibacter</taxon>
    </lineage>
</organism>
<protein>
    <submittedName>
        <fullName evidence="1">Uncharacterized protein</fullName>
    </submittedName>
</protein>
<keyword evidence="2" id="KW-1185">Reference proteome</keyword>
<gene>
    <name evidence="1" type="ORF">ACCUM_2184</name>
</gene>
<evidence type="ECO:0000313" key="2">
    <source>
        <dbReference type="Proteomes" id="UP000306324"/>
    </source>
</evidence>
<name>A0A5S4EI51_9PROT</name>
<dbReference type="AlphaFoldDB" id="A0A5S4EI51"/>
<comment type="caution">
    <text evidence="1">The sequence shown here is derived from an EMBL/GenBank/DDBJ whole genome shotgun (WGS) entry which is preliminary data.</text>
</comment>
<reference evidence="1 2" key="1">
    <citation type="submission" date="2019-04" db="EMBL/GenBank/DDBJ databases">
        <title>A novel phosphate-accumulating bacterium identified in bioreactor for phosphate removal from wastewater.</title>
        <authorList>
            <person name="Kotlyarov R.Y."/>
            <person name="Beletsky A.V."/>
            <person name="Kallistova A.Y."/>
            <person name="Dorofeev A.G."/>
            <person name="Nikolaev Y.Y."/>
            <person name="Pimenov N.V."/>
            <person name="Ravin N.V."/>
            <person name="Mardanov A.V."/>
        </authorList>
    </citation>
    <scope>NUCLEOTIDE SEQUENCE [LARGE SCALE GENOMIC DNA]</scope>
    <source>
        <strain evidence="1 2">Bin19</strain>
    </source>
</reference>
<dbReference type="Proteomes" id="UP000306324">
    <property type="component" value="Unassembled WGS sequence"/>
</dbReference>
<dbReference type="EMBL" id="SWAD01000131">
    <property type="protein sequence ID" value="TMQ74984.1"/>
    <property type="molecule type" value="Genomic_DNA"/>
</dbReference>
<accession>A0A5S4EI51</accession>
<evidence type="ECO:0000313" key="1">
    <source>
        <dbReference type="EMBL" id="TMQ74984.1"/>
    </source>
</evidence>